<dbReference type="EMBL" id="JAUOEL010000005">
    <property type="protein sequence ID" value="MDO5975580.1"/>
    <property type="molecule type" value="Genomic_DNA"/>
</dbReference>
<dbReference type="Proteomes" id="UP001176806">
    <property type="component" value="Unassembled WGS sequence"/>
</dbReference>
<comment type="caution">
    <text evidence="2">The sequence shown here is derived from an EMBL/GenBank/DDBJ whole genome shotgun (WGS) entry which is preliminary data.</text>
</comment>
<evidence type="ECO:0000256" key="1">
    <source>
        <dbReference type="SAM" id="SignalP"/>
    </source>
</evidence>
<organism evidence="2 3">
    <name type="scientific">Flavivirga jejuensis</name>
    <dbReference type="NCBI Taxonomy" id="870487"/>
    <lineage>
        <taxon>Bacteria</taxon>
        <taxon>Pseudomonadati</taxon>
        <taxon>Bacteroidota</taxon>
        <taxon>Flavobacteriia</taxon>
        <taxon>Flavobacteriales</taxon>
        <taxon>Flavobacteriaceae</taxon>
        <taxon>Flavivirga</taxon>
    </lineage>
</organism>
<gene>
    <name evidence="2" type="ORF">Q4Q40_15405</name>
</gene>
<keyword evidence="1" id="KW-0732">Signal</keyword>
<evidence type="ECO:0000313" key="2">
    <source>
        <dbReference type="EMBL" id="MDO5975580.1"/>
    </source>
</evidence>
<feature type="signal peptide" evidence="1">
    <location>
        <begin position="1"/>
        <end position="18"/>
    </location>
</feature>
<protein>
    <recommendedName>
        <fullName evidence="4">DUF4468 domain-containing protein</fullName>
    </recommendedName>
</protein>
<dbReference type="RefSeq" id="WP_303302788.1">
    <property type="nucleotide sequence ID" value="NZ_BAABDA010000050.1"/>
</dbReference>
<proteinExistence type="predicted"/>
<evidence type="ECO:0000313" key="3">
    <source>
        <dbReference type="Proteomes" id="UP001176806"/>
    </source>
</evidence>
<accession>A0ABT8WRC9</accession>
<sequence>MKQILAILMITTSFSALAQSKDKTKITCTKNGCEGFYKGPEFIDGSDIAHQFSNKMSSAVGDKLKELYKKGEYSKVDFSNITMTTKGMGSGTVIYKLSIPFISVKETCDAYTSFDHVGGWNHKPALSRRKAELSKVLMEGESLDISDLKTTPEGLQEYWIQWKNKMTQSNCN</sequence>
<reference evidence="2" key="1">
    <citation type="submission" date="2023-07" db="EMBL/GenBank/DDBJ databases">
        <title>Two novel species in the genus Flavivirga.</title>
        <authorList>
            <person name="Kwon K."/>
        </authorList>
    </citation>
    <scope>NUCLEOTIDE SEQUENCE</scope>
    <source>
        <strain evidence="2">KACC 14158</strain>
    </source>
</reference>
<name>A0ABT8WRC9_9FLAO</name>
<keyword evidence="3" id="KW-1185">Reference proteome</keyword>
<evidence type="ECO:0008006" key="4">
    <source>
        <dbReference type="Google" id="ProtNLM"/>
    </source>
</evidence>
<feature type="chain" id="PRO_5047335405" description="DUF4468 domain-containing protein" evidence="1">
    <location>
        <begin position="19"/>
        <end position="172"/>
    </location>
</feature>